<reference evidence="1" key="1">
    <citation type="submission" date="2020-03" db="EMBL/GenBank/DDBJ databases">
        <title>The deep terrestrial virosphere.</title>
        <authorList>
            <person name="Holmfeldt K."/>
            <person name="Nilsson E."/>
            <person name="Simone D."/>
            <person name="Lopez-Fernandez M."/>
            <person name="Wu X."/>
            <person name="de Brujin I."/>
            <person name="Lundin D."/>
            <person name="Andersson A."/>
            <person name="Bertilsson S."/>
            <person name="Dopson M."/>
        </authorList>
    </citation>
    <scope>NUCLEOTIDE SEQUENCE</scope>
    <source>
        <strain evidence="1">MM415B00765</strain>
    </source>
</reference>
<dbReference type="AlphaFoldDB" id="A0A6M3J0Y1"/>
<sequence>MTRTYTVHPGSRFGRWTVLGPGETRDGKHYWRCRCDCGWEHGLVSTYHLKSGMSRSCGCLRRELAWERMIGNTHGRGNGKHQPRRADGRFVSDEFSLDSAGVMVYRAQD</sequence>
<dbReference type="EMBL" id="MT141473">
    <property type="protein sequence ID" value="QJA62502.1"/>
    <property type="molecule type" value="Genomic_DNA"/>
</dbReference>
<accession>A0A6M3J0Y1</accession>
<evidence type="ECO:0000313" key="1">
    <source>
        <dbReference type="EMBL" id="QJA62502.1"/>
    </source>
</evidence>
<proteinExistence type="predicted"/>
<organism evidence="1">
    <name type="scientific">viral metagenome</name>
    <dbReference type="NCBI Taxonomy" id="1070528"/>
    <lineage>
        <taxon>unclassified sequences</taxon>
        <taxon>metagenomes</taxon>
        <taxon>organismal metagenomes</taxon>
    </lineage>
</organism>
<protein>
    <submittedName>
        <fullName evidence="1">Uncharacterized protein</fullName>
    </submittedName>
</protein>
<name>A0A6M3J0Y1_9ZZZZ</name>
<gene>
    <name evidence="1" type="ORF">MM415B00765_0002</name>
</gene>